<evidence type="ECO:0000313" key="3">
    <source>
        <dbReference type="Proteomes" id="UP000758603"/>
    </source>
</evidence>
<sequence length="205" mass="22636">MEHYSLAVLSNTAARHLARDRGDIYSMTVMSYRESESCFWLMPVWPSAGAAEENTTESSCTDEQAAQLLLELRYSDSIDGRRDSTLPLEAQVEKVQQQHERPQSPSSTGWSSTGAVGSTESMIEKPSLSSPISLRPLLNAHVTPLDECANKYTSDHLMWCHNASSRLADVVGVAAQPSHLRQYSNASAQHVNGITELIDQLQRAF</sequence>
<comment type="caution">
    <text evidence="2">The sequence shown here is derived from an EMBL/GenBank/DDBJ whole genome shotgun (WGS) entry which is preliminary data.</text>
</comment>
<gene>
    <name evidence="2" type="ORF">BKA67DRAFT_664721</name>
</gene>
<dbReference type="EMBL" id="JAGPXC010000011">
    <property type="protein sequence ID" value="KAH6645703.1"/>
    <property type="molecule type" value="Genomic_DNA"/>
</dbReference>
<protein>
    <submittedName>
        <fullName evidence="2">Uncharacterized protein</fullName>
    </submittedName>
</protein>
<accession>A0A9P8RK07</accession>
<dbReference type="GeneID" id="70137322"/>
<name>A0A9P8RK07_9PEZI</name>
<reference evidence="2" key="1">
    <citation type="journal article" date="2021" name="Nat. Commun.">
        <title>Genetic determinants of endophytism in the Arabidopsis root mycobiome.</title>
        <authorList>
            <person name="Mesny F."/>
            <person name="Miyauchi S."/>
            <person name="Thiergart T."/>
            <person name="Pickel B."/>
            <person name="Atanasova L."/>
            <person name="Karlsson M."/>
            <person name="Huettel B."/>
            <person name="Barry K.W."/>
            <person name="Haridas S."/>
            <person name="Chen C."/>
            <person name="Bauer D."/>
            <person name="Andreopoulos W."/>
            <person name="Pangilinan J."/>
            <person name="LaButti K."/>
            <person name="Riley R."/>
            <person name="Lipzen A."/>
            <person name="Clum A."/>
            <person name="Drula E."/>
            <person name="Henrissat B."/>
            <person name="Kohler A."/>
            <person name="Grigoriev I.V."/>
            <person name="Martin F.M."/>
            <person name="Hacquard S."/>
        </authorList>
    </citation>
    <scope>NUCLEOTIDE SEQUENCE</scope>
    <source>
        <strain evidence="2">MPI-SDFR-AT-0073</strain>
    </source>
</reference>
<organism evidence="2 3">
    <name type="scientific">Truncatella angustata</name>
    <dbReference type="NCBI Taxonomy" id="152316"/>
    <lineage>
        <taxon>Eukaryota</taxon>
        <taxon>Fungi</taxon>
        <taxon>Dikarya</taxon>
        <taxon>Ascomycota</taxon>
        <taxon>Pezizomycotina</taxon>
        <taxon>Sordariomycetes</taxon>
        <taxon>Xylariomycetidae</taxon>
        <taxon>Amphisphaeriales</taxon>
        <taxon>Sporocadaceae</taxon>
        <taxon>Truncatella</taxon>
    </lineage>
</organism>
<dbReference type="Proteomes" id="UP000758603">
    <property type="component" value="Unassembled WGS sequence"/>
</dbReference>
<proteinExistence type="predicted"/>
<dbReference type="AlphaFoldDB" id="A0A9P8RK07"/>
<evidence type="ECO:0000313" key="2">
    <source>
        <dbReference type="EMBL" id="KAH6645703.1"/>
    </source>
</evidence>
<feature type="compositionally biased region" description="Polar residues" evidence="1">
    <location>
        <begin position="103"/>
        <end position="121"/>
    </location>
</feature>
<dbReference type="RefSeq" id="XP_045952217.1">
    <property type="nucleotide sequence ID" value="XM_046108431.1"/>
</dbReference>
<keyword evidence="3" id="KW-1185">Reference proteome</keyword>
<evidence type="ECO:0000256" key="1">
    <source>
        <dbReference type="SAM" id="MobiDB-lite"/>
    </source>
</evidence>
<feature type="region of interest" description="Disordered" evidence="1">
    <location>
        <begin position="92"/>
        <end position="124"/>
    </location>
</feature>